<keyword evidence="3" id="KW-1185">Reference proteome</keyword>
<feature type="compositionally biased region" description="Polar residues" evidence="2">
    <location>
        <begin position="504"/>
        <end position="513"/>
    </location>
</feature>
<name>A0AAJ7SNT5_PETMA</name>
<feature type="compositionally biased region" description="Basic and acidic residues" evidence="2">
    <location>
        <begin position="249"/>
        <end position="271"/>
    </location>
</feature>
<feature type="region of interest" description="Disordered" evidence="2">
    <location>
        <begin position="386"/>
        <end position="424"/>
    </location>
</feature>
<feature type="region of interest" description="Disordered" evidence="2">
    <location>
        <begin position="249"/>
        <end position="316"/>
    </location>
</feature>
<feature type="region of interest" description="Disordered" evidence="2">
    <location>
        <begin position="493"/>
        <end position="516"/>
    </location>
</feature>
<gene>
    <name evidence="4" type="primary">LOC116939018</name>
</gene>
<proteinExistence type="predicted"/>
<evidence type="ECO:0000256" key="2">
    <source>
        <dbReference type="SAM" id="MobiDB-lite"/>
    </source>
</evidence>
<dbReference type="Pfam" id="PF15742">
    <property type="entry name" value="DUF4686"/>
    <property type="match status" value="1"/>
</dbReference>
<protein>
    <submittedName>
        <fullName evidence="4">Trichohyalin-like isoform X1</fullName>
    </submittedName>
</protein>
<sequence length="660" mass="76120">MQEPGREEEDDEEDKEGQGWHLYRLTLQELERLKLQQASDMQEVERYVDHVRSLTEDREMGLEAENETLKQELEAMHAQMDTERKEIVELLRRQGMEEIIGASASEQVAFLLVERACLLRSPPSPLKSQHEVLGCSWKTPPQTSEIMTLGDKVEKYKNLYHKAEKSRQLLSDERSALTLRLQLQEQELEMLNSNSSSNGSHPHKRCHAQIEELHRQNAELARKLRSAEVSREELGERNEEVEALLAELQARERDGERHGDGEDSNSTREDSDSSGEDGDSGREGGAPVVAREAKEEGVNVGEEREAETEAETEVEEKSQLLQKELLGACTRRVLTHPSVLAERLSVVEGERDALNMTVRQLQMQNTQLLDKAAESERQWEERLLRGEQEAERQHGRVESLQRQLESQHEEMHGTAGHTRAGDAEQVAQVSALEKELSKLRLELQEHKLQWHHQQLQLQAELQQGHARRTMLKERVRNQEEELKELRLRLVEREDRSAVQKKPNQDSPPDQSKLQDAPDQLLSQGQEAGLRMELERALQRTDKYMRRYNAGRVCWHTRLRCARDAFLGELSARDKAVANISHDLKLAQSSASKERAWRERVVQELHVSLASVRDLTQEVADLKFSLREQTRLTQHAQHRVQLLEEEGERLRKLLLAEPRIH</sequence>
<feature type="coiled-coil region" evidence="1">
    <location>
        <begin position="52"/>
        <end position="93"/>
    </location>
</feature>
<feature type="region of interest" description="Disordered" evidence="2">
    <location>
        <begin position="1"/>
        <end position="20"/>
    </location>
</feature>
<dbReference type="AlphaFoldDB" id="A0AAJ7SNT5"/>
<dbReference type="InterPro" id="IPR052825">
    <property type="entry name" value="CCD-Prefoldin_beta-like"/>
</dbReference>
<evidence type="ECO:0000256" key="1">
    <source>
        <dbReference type="SAM" id="Coils"/>
    </source>
</evidence>
<organism evidence="3 4">
    <name type="scientific">Petromyzon marinus</name>
    <name type="common">Sea lamprey</name>
    <dbReference type="NCBI Taxonomy" id="7757"/>
    <lineage>
        <taxon>Eukaryota</taxon>
        <taxon>Metazoa</taxon>
        <taxon>Chordata</taxon>
        <taxon>Craniata</taxon>
        <taxon>Vertebrata</taxon>
        <taxon>Cyclostomata</taxon>
        <taxon>Hyperoartia</taxon>
        <taxon>Petromyzontiformes</taxon>
        <taxon>Petromyzontidae</taxon>
        <taxon>Petromyzon</taxon>
    </lineage>
</organism>
<dbReference type="RefSeq" id="XP_032802767.1">
    <property type="nucleotide sequence ID" value="XM_032946876.1"/>
</dbReference>
<dbReference type="InterPro" id="IPR031476">
    <property type="entry name" value="DUF4686"/>
</dbReference>
<evidence type="ECO:0000313" key="4">
    <source>
        <dbReference type="RefSeq" id="XP_032802767.1"/>
    </source>
</evidence>
<feature type="compositionally biased region" description="Acidic residues" evidence="2">
    <location>
        <begin position="1"/>
        <end position="15"/>
    </location>
</feature>
<dbReference type="KEGG" id="pmrn:116939018"/>
<dbReference type="Proteomes" id="UP001318040">
    <property type="component" value="Chromosome 5"/>
</dbReference>
<feature type="compositionally biased region" description="Basic and acidic residues" evidence="2">
    <location>
        <begin position="386"/>
        <end position="412"/>
    </location>
</feature>
<reference evidence="4" key="1">
    <citation type="submission" date="2025-08" db="UniProtKB">
        <authorList>
            <consortium name="RefSeq"/>
        </authorList>
    </citation>
    <scope>IDENTIFICATION</scope>
    <source>
        <tissue evidence="4">Sperm</tissue>
    </source>
</reference>
<feature type="compositionally biased region" description="Acidic residues" evidence="2">
    <location>
        <begin position="304"/>
        <end position="314"/>
    </location>
</feature>
<dbReference type="PANTHER" id="PTHR34479">
    <property type="entry name" value="COILED-COIL DOMAIN-CONTAINING PROTEIN 30"/>
    <property type="match status" value="1"/>
</dbReference>
<evidence type="ECO:0000313" key="3">
    <source>
        <dbReference type="Proteomes" id="UP001318040"/>
    </source>
</evidence>
<dbReference type="PANTHER" id="PTHR34479:SF1">
    <property type="entry name" value="COILED-COIL DOMAIN-CONTAINING PROTEIN 30"/>
    <property type="match status" value="1"/>
</dbReference>
<keyword evidence="1" id="KW-0175">Coiled coil</keyword>
<feature type="compositionally biased region" description="Basic and acidic residues" evidence="2">
    <location>
        <begin position="291"/>
        <end position="303"/>
    </location>
</feature>
<accession>A0AAJ7SNT5</accession>